<dbReference type="GeneID" id="7333519"/>
<dbReference type="InterPro" id="IPR036909">
    <property type="entry name" value="Cyt_c-like_dom_sf"/>
</dbReference>
<dbReference type="Pfam" id="PF00034">
    <property type="entry name" value="Cytochrom_C"/>
    <property type="match status" value="1"/>
</dbReference>
<dbReference type="KEGG" id="ccs:CCNA_03065"/>
<dbReference type="GO" id="GO:0020037">
    <property type="term" value="F:heme binding"/>
    <property type="evidence" value="ECO:0007669"/>
    <property type="project" value="InterPro"/>
</dbReference>
<dbReference type="Proteomes" id="UP000001364">
    <property type="component" value="Chromosome"/>
</dbReference>
<dbReference type="OrthoDB" id="7363829at2"/>
<dbReference type="GO" id="GO:0009055">
    <property type="term" value="F:electron transfer activity"/>
    <property type="evidence" value="ECO:0007669"/>
    <property type="project" value="InterPro"/>
</dbReference>
<sequence length="124" mass="13048">MPMPRTIRPLAVAVLLAGGLLAAGTAAAAQASAVNGQKLAQRHCGGCHAVSDLKSPLPGAPAFAKLYLRYPPGRLDQVLSEGMLSPASPPEEGSPQTHPRMPQVKFDDDQRADLKAYLLSLDPR</sequence>
<dbReference type="GO" id="GO:0046872">
    <property type="term" value="F:metal ion binding"/>
    <property type="evidence" value="ECO:0007669"/>
    <property type="project" value="UniProtKB-KW"/>
</dbReference>
<reference evidence="8 9" key="1">
    <citation type="journal article" date="2010" name="J. Bacteriol.">
        <title>The genetic basis of laboratory adaptation in Caulobacter crescentus.</title>
        <authorList>
            <person name="Marks M.E."/>
            <person name="Castro-Rojas C.M."/>
            <person name="Teiling C."/>
            <person name="Du L."/>
            <person name="Kapatral V."/>
            <person name="Walunas T.L."/>
            <person name="Crosson S."/>
        </authorList>
    </citation>
    <scope>NUCLEOTIDE SEQUENCE [LARGE SCALE GENOMIC DNA]</scope>
    <source>
        <strain evidence="9">NA1000 / CB15N</strain>
    </source>
</reference>
<dbReference type="Gene3D" id="1.10.760.10">
    <property type="entry name" value="Cytochrome c-like domain"/>
    <property type="match status" value="1"/>
</dbReference>
<dbReference type="PROSITE" id="PS51007">
    <property type="entry name" value="CYTC"/>
    <property type="match status" value="1"/>
</dbReference>
<evidence type="ECO:0000259" key="7">
    <source>
        <dbReference type="PROSITE" id="PS51007"/>
    </source>
</evidence>
<protein>
    <submittedName>
        <fullName evidence="8">Cytochrome c family protein</fullName>
    </submittedName>
</protein>
<evidence type="ECO:0000256" key="2">
    <source>
        <dbReference type="ARBA" id="ARBA00022723"/>
    </source>
</evidence>
<dbReference type="PhylomeDB" id="A0A0H3CC63"/>
<evidence type="ECO:0000256" key="4">
    <source>
        <dbReference type="PROSITE-ProRule" id="PRU00433"/>
    </source>
</evidence>
<dbReference type="PATRIC" id="fig|565050.3.peg.2993"/>
<evidence type="ECO:0000256" key="1">
    <source>
        <dbReference type="ARBA" id="ARBA00022617"/>
    </source>
</evidence>
<evidence type="ECO:0000256" key="6">
    <source>
        <dbReference type="SAM" id="SignalP"/>
    </source>
</evidence>
<dbReference type="RefSeq" id="WP_010920807.1">
    <property type="nucleotide sequence ID" value="NC_011916.1"/>
</dbReference>
<feature type="domain" description="Cytochrome c" evidence="7">
    <location>
        <begin position="31"/>
        <end position="122"/>
    </location>
</feature>
<keyword evidence="2 4" id="KW-0479">Metal-binding</keyword>
<dbReference type="RefSeq" id="YP_002518438.1">
    <property type="nucleotide sequence ID" value="NC_011916.1"/>
</dbReference>
<dbReference type="EMBL" id="CP001340">
    <property type="protein sequence ID" value="ACL96530.1"/>
    <property type="molecule type" value="Genomic_DNA"/>
</dbReference>
<feature type="chain" id="PRO_5002606181" evidence="6">
    <location>
        <begin position="29"/>
        <end position="124"/>
    </location>
</feature>
<name>A0A0H3CC63_CAUVN</name>
<keyword evidence="9" id="KW-1185">Reference proteome</keyword>
<evidence type="ECO:0000256" key="5">
    <source>
        <dbReference type="SAM" id="MobiDB-lite"/>
    </source>
</evidence>
<keyword evidence="1 4" id="KW-0349">Heme</keyword>
<dbReference type="SMR" id="A0A0H3CC63"/>
<evidence type="ECO:0000313" key="9">
    <source>
        <dbReference type="Proteomes" id="UP000001364"/>
    </source>
</evidence>
<organism evidence="8 9">
    <name type="scientific">Caulobacter vibrioides (strain NA1000 / CB15N)</name>
    <name type="common">Caulobacter crescentus</name>
    <dbReference type="NCBI Taxonomy" id="565050"/>
    <lineage>
        <taxon>Bacteria</taxon>
        <taxon>Pseudomonadati</taxon>
        <taxon>Pseudomonadota</taxon>
        <taxon>Alphaproteobacteria</taxon>
        <taxon>Caulobacterales</taxon>
        <taxon>Caulobacteraceae</taxon>
        <taxon>Caulobacter</taxon>
    </lineage>
</organism>
<proteinExistence type="predicted"/>
<dbReference type="SUPFAM" id="SSF46626">
    <property type="entry name" value="Cytochrome c"/>
    <property type="match status" value="1"/>
</dbReference>
<dbReference type="InterPro" id="IPR009056">
    <property type="entry name" value="Cyt_c-like_dom"/>
</dbReference>
<feature type="signal peptide" evidence="6">
    <location>
        <begin position="1"/>
        <end position="28"/>
    </location>
</feature>
<accession>A0A0H3CC63</accession>
<dbReference type="HOGENOM" id="CLU_133116_0_1_5"/>
<keyword evidence="3 4" id="KW-0408">Iron</keyword>
<keyword evidence="6" id="KW-0732">Signal</keyword>
<evidence type="ECO:0000313" key="8">
    <source>
        <dbReference type="EMBL" id="ACL96530.1"/>
    </source>
</evidence>
<evidence type="ECO:0000256" key="3">
    <source>
        <dbReference type="ARBA" id="ARBA00023004"/>
    </source>
</evidence>
<dbReference type="AlphaFoldDB" id="A0A0H3CC63"/>
<gene>
    <name evidence="8" type="ordered locus">CCNA_03065</name>
</gene>
<feature type="region of interest" description="Disordered" evidence="5">
    <location>
        <begin position="78"/>
        <end position="109"/>
    </location>
</feature>